<proteinExistence type="inferred from homology"/>
<feature type="binding site" evidence="5">
    <location>
        <position position="217"/>
    </location>
    <ligand>
        <name>isopentenyl diphosphate</name>
        <dbReference type="ChEBI" id="CHEBI:128769"/>
    </ligand>
</feature>
<dbReference type="Gene3D" id="3.40.50.11270">
    <property type="match status" value="1"/>
</dbReference>
<keyword evidence="7" id="KW-1185">Reference proteome</keyword>
<protein>
    <recommendedName>
        <fullName evidence="5">4-hydroxy-3-methylbut-2-enyl diphosphate reductase</fullName>
        <shortName evidence="5">HMBPP reductase</shortName>
        <ecNumber evidence="5">1.17.7.4</ecNumber>
    </recommendedName>
</protein>
<dbReference type="UniPathway" id="UPA00059">
    <property type="reaction ID" value="UER00105"/>
</dbReference>
<dbReference type="InterPro" id="IPR003451">
    <property type="entry name" value="LytB/IspH"/>
</dbReference>
<feature type="binding site" evidence="5">
    <location>
        <position position="36"/>
    </location>
    <ligand>
        <name>(2E)-4-hydroxy-3-methylbut-2-enyl diphosphate</name>
        <dbReference type="ChEBI" id="CHEBI:128753"/>
    </ligand>
</feature>
<dbReference type="GO" id="GO:0019288">
    <property type="term" value="P:isopentenyl diphosphate biosynthetic process, methylerythritol 4-phosphate pathway"/>
    <property type="evidence" value="ECO:0007669"/>
    <property type="project" value="UniProtKB-UniRule"/>
</dbReference>
<comment type="pathway">
    <text evidence="5">Isoprenoid biosynthesis; isopentenyl diphosphate biosynthesis via DXP pathway; isopentenyl diphosphate from 1-deoxy-D-xylulose 5-phosphate: step 6/6.</text>
</comment>
<dbReference type="Pfam" id="PF02401">
    <property type="entry name" value="LYTB"/>
    <property type="match status" value="1"/>
</dbReference>
<comment type="catalytic activity">
    <reaction evidence="5">
        <text>dimethylallyl diphosphate + 2 oxidized [2Fe-2S]-[ferredoxin] + H2O = (2E)-4-hydroxy-3-methylbut-2-enyl diphosphate + 2 reduced [2Fe-2S]-[ferredoxin] + 2 H(+)</text>
        <dbReference type="Rhea" id="RHEA:24825"/>
        <dbReference type="Rhea" id="RHEA-COMP:10000"/>
        <dbReference type="Rhea" id="RHEA-COMP:10001"/>
        <dbReference type="ChEBI" id="CHEBI:15377"/>
        <dbReference type="ChEBI" id="CHEBI:15378"/>
        <dbReference type="ChEBI" id="CHEBI:33737"/>
        <dbReference type="ChEBI" id="CHEBI:33738"/>
        <dbReference type="ChEBI" id="CHEBI:57623"/>
        <dbReference type="ChEBI" id="CHEBI:128753"/>
        <dbReference type="EC" id="1.17.7.4"/>
    </reaction>
</comment>
<evidence type="ECO:0000256" key="5">
    <source>
        <dbReference type="HAMAP-Rule" id="MF_00191"/>
    </source>
</evidence>
<feature type="binding site" evidence="5">
    <location>
        <position position="70"/>
    </location>
    <ligand>
        <name>isopentenyl diphosphate</name>
        <dbReference type="ChEBI" id="CHEBI:128769"/>
    </ligand>
</feature>
<feature type="binding site" evidence="5">
    <location>
        <position position="218"/>
    </location>
    <ligand>
        <name>isopentenyl diphosphate</name>
        <dbReference type="ChEBI" id="CHEBI:128769"/>
    </ligand>
</feature>
<dbReference type="KEGG" id="sinu:IMZ28_08160"/>
<comment type="function">
    <text evidence="5">Catalyzes the conversion of 1-hydroxy-2-methyl-2-(E)-butenyl 4-diphosphate (HMBPP) into a mixture of isopentenyl diphosphate (IPP) and dimethylallyl diphosphate (DMAPP). Acts in the terminal step of the DOXP/MEP pathway for isoprenoid precursor biosynthesis.</text>
</comment>
<dbReference type="RefSeq" id="WP_197548089.1">
    <property type="nucleotide sequence ID" value="NZ_CP063164.1"/>
</dbReference>
<feature type="binding site" evidence="5">
    <location>
        <position position="216"/>
    </location>
    <ligand>
        <name>isopentenyl diphosphate</name>
        <dbReference type="ChEBI" id="CHEBI:128769"/>
    </ligand>
</feature>
<feature type="binding site" evidence="5">
    <location>
        <position position="218"/>
    </location>
    <ligand>
        <name>(2E)-4-hydroxy-3-methylbut-2-enyl diphosphate</name>
        <dbReference type="ChEBI" id="CHEBI:128753"/>
    </ligand>
</feature>
<feature type="binding site" evidence="5">
    <location>
        <position position="216"/>
    </location>
    <ligand>
        <name>dimethylallyl diphosphate</name>
        <dbReference type="ChEBI" id="CHEBI:57623"/>
    </ligand>
</feature>
<evidence type="ECO:0000313" key="7">
    <source>
        <dbReference type="Proteomes" id="UP000595074"/>
    </source>
</evidence>
<gene>
    <name evidence="5" type="primary">ispH</name>
    <name evidence="6" type="ORF">IMZ28_08160</name>
</gene>
<feature type="binding site" evidence="5">
    <location>
        <position position="217"/>
    </location>
    <ligand>
        <name>(2E)-4-hydroxy-3-methylbut-2-enyl diphosphate</name>
        <dbReference type="ChEBI" id="CHEBI:128753"/>
    </ligand>
</feature>
<feature type="binding site" evidence="5">
    <location>
        <position position="188"/>
    </location>
    <ligand>
        <name>[4Fe-4S] cluster</name>
        <dbReference type="ChEBI" id="CHEBI:49883"/>
    </ligand>
</feature>
<keyword evidence="2 5" id="KW-0479">Metal-binding</keyword>
<comment type="pathway">
    <text evidence="5">Isoprenoid biosynthesis; dimethylallyl diphosphate biosynthesis; dimethylallyl diphosphate from (2E)-4-hydroxy-3-methylbutenyl diphosphate: step 1/1.</text>
</comment>
<dbReference type="AlphaFoldDB" id="A0A7M1S1U1"/>
<feature type="binding site" evidence="5">
    <location>
        <position position="160"/>
    </location>
    <ligand>
        <name>(2E)-4-hydroxy-3-methylbut-2-enyl diphosphate</name>
        <dbReference type="ChEBI" id="CHEBI:128753"/>
    </ligand>
</feature>
<sequence length="286" mass="31688">MKIQLASSYGFCFGVKRAIKIAEEHQGSKTYGPLIHNKDEINRLKEGFNIGLAEKLEDVDRRDAVVIRTHGIPKDELAQLKAQENEIIDATCPYVTTPQNIVAQMSEKGYSIVIFGDKNHPEIKGVVSYAKDQQNAFIVADVKELDGLPILSKVAVVAQTTRKPEDFLKVVNALIPHHKEVRVFNTICNATFENQDAAAELAKDADVMIVIGGKHSSNTKQLHSICKSYCSDSYLIENETELNTSWFKGKRLCGISAGASTPDWIVQNVIDTIQSMVRVEEVGKSE</sequence>
<evidence type="ECO:0000256" key="1">
    <source>
        <dbReference type="ARBA" id="ARBA00022485"/>
    </source>
</evidence>
<dbReference type="CDD" id="cd13944">
    <property type="entry name" value="lytB_ispH"/>
    <property type="match status" value="1"/>
</dbReference>
<evidence type="ECO:0000256" key="2">
    <source>
        <dbReference type="ARBA" id="ARBA00022723"/>
    </source>
</evidence>
<keyword evidence="5 6" id="KW-0560">Oxidoreductase</keyword>
<dbReference type="PANTHER" id="PTHR30426:SF0">
    <property type="entry name" value="4-HYDROXY-3-METHYLBUT-2-ENYL DIPHOSPHATE REDUCTASE"/>
    <property type="match status" value="1"/>
</dbReference>
<feature type="binding site" evidence="5">
    <location>
        <position position="260"/>
    </location>
    <ligand>
        <name>isopentenyl diphosphate</name>
        <dbReference type="ChEBI" id="CHEBI:128769"/>
    </ligand>
</feature>
<comment type="catalytic activity">
    <reaction evidence="5">
        <text>isopentenyl diphosphate + 2 oxidized [2Fe-2S]-[ferredoxin] + H2O = (2E)-4-hydroxy-3-methylbut-2-enyl diphosphate + 2 reduced [2Fe-2S]-[ferredoxin] + 2 H(+)</text>
        <dbReference type="Rhea" id="RHEA:24488"/>
        <dbReference type="Rhea" id="RHEA-COMP:10000"/>
        <dbReference type="Rhea" id="RHEA-COMP:10001"/>
        <dbReference type="ChEBI" id="CHEBI:15377"/>
        <dbReference type="ChEBI" id="CHEBI:15378"/>
        <dbReference type="ChEBI" id="CHEBI:33737"/>
        <dbReference type="ChEBI" id="CHEBI:33738"/>
        <dbReference type="ChEBI" id="CHEBI:128753"/>
        <dbReference type="ChEBI" id="CHEBI:128769"/>
        <dbReference type="EC" id="1.17.7.4"/>
    </reaction>
</comment>
<dbReference type="PANTHER" id="PTHR30426">
    <property type="entry name" value="4-HYDROXY-3-METHYLBUT-2-ENYL DIPHOSPHATE REDUCTASE"/>
    <property type="match status" value="1"/>
</dbReference>
<dbReference type="HAMAP" id="MF_00191">
    <property type="entry name" value="IspH"/>
    <property type="match status" value="1"/>
</dbReference>
<keyword evidence="3 5" id="KW-0408">Iron</keyword>
<dbReference type="EC" id="1.17.7.4" evidence="5"/>
<dbReference type="NCBIfam" id="TIGR00216">
    <property type="entry name" value="ispH_lytB"/>
    <property type="match status" value="1"/>
</dbReference>
<feature type="binding site" evidence="5">
    <location>
        <position position="12"/>
    </location>
    <ligand>
        <name>[4Fe-4S] cluster</name>
        <dbReference type="ChEBI" id="CHEBI:49883"/>
    </ligand>
</feature>
<keyword evidence="4 5" id="KW-0411">Iron-sulfur</keyword>
<dbReference type="GO" id="GO:0051745">
    <property type="term" value="F:4-hydroxy-3-methylbut-2-enyl diphosphate reductase activity"/>
    <property type="evidence" value="ECO:0007669"/>
    <property type="project" value="UniProtKB-UniRule"/>
</dbReference>
<feature type="binding site" evidence="5">
    <location>
        <position position="120"/>
    </location>
    <ligand>
        <name>isopentenyl diphosphate</name>
        <dbReference type="ChEBI" id="CHEBI:128769"/>
    </ligand>
</feature>
<feature type="binding site" evidence="5">
    <location>
        <position position="217"/>
    </location>
    <ligand>
        <name>dimethylallyl diphosphate</name>
        <dbReference type="ChEBI" id="CHEBI:57623"/>
    </ligand>
</feature>
<reference evidence="6 7" key="1">
    <citation type="submission" date="2020-10" db="EMBL/GenBank/DDBJ databases">
        <title>The genome of sulfurovum sp.</title>
        <authorList>
            <person name="Xie S."/>
            <person name="Shao Z."/>
            <person name="Jiang L."/>
        </authorList>
    </citation>
    <scope>NUCLEOTIDE SEQUENCE [LARGE SCALE GENOMIC DNA]</scope>
    <source>
        <strain evidence="6 7">ST-419</strain>
    </source>
</reference>
<feature type="binding site" evidence="5">
    <location>
        <position position="260"/>
    </location>
    <ligand>
        <name>dimethylallyl diphosphate</name>
        <dbReference type="ChEBI" id="CHEBI:57623"/>
    </ligand>
</feature>
<feature type="binding site" evidence="5">
    <location>
        <position position="92"/>
    </location>
    <ligand>
        <name>[4Fe-4S] cluster</name>
        <dbReference type="ChEBI" id="CHEBI:49883"/>
    </ligand>
</feature>
<dbReference type="GO" id="GO:0046872">
    <property type="term" value="F:metal ion binding"/>
    <property type="evidence" value="ECO:0007669"/>
    <property type="project" value="UniProtKB-KW"/>
</dbReference>
<evidence type="ECO:0000313" key="6">
    <source>
        <dbReference type="EMBL" id="QOR61415.1"/>
    </source>
</evidence>
<feature type="binding site" evidence="5">
    <location>
        <position position="36"/>
    </location>
    <ligand>
        <name>isopentenyl diphosphate</name>
        <dbReference type="ChEBI" id="CHEBI:128769"/>
    </ligand>
</feature>
<feature type="binding site" evidence="5">
    <location>
        <position position="218"/>
    </location>
    <ligand>
        <name>dimethylallyl diphosphate</name>
        <dbReference type="ChEBI" id="CHEBI:57623"/>
    </ligand>
</feature>
<dbReference type="GO" id="GO:0051539">
    <property type="term" value="F:4 iron, 4 sulfur cluster binding"/>
    <property type="evidence" value="ECO:0007669"/>
    <property type="project" value="UniProtKB-UniRule"/>
</dbReference>
<dbReference type="GO" id="GO:0050992">
    <property type="term" value="P:dimethylallyl diphosphate biosynthetic process"/>
    <property type="evidence" value="ECO:0007669"/>
    <property type="project" value="UniProtKB-UniRule"/>
</dbReference>
<evidence type="ECO:0000256" key="3">
    <source>
        <dbReference type="ARBA" id="ARBA00023004"/>
    </source>
</evidence>
<name>A0A7M1S1U1_9BACT</name>
<dbReference type="Proteomes" id="UP000595074">
    <property type="component" value="Chromosome"/>
</dbReference>
<feature type="binding site" evidence="5">
    <location>
        <position position="70"/>
    </location>
    <ligand>
        <name>(2E)-4-hydroxy-3-methylbut-2-enyl diphosphate</name>
        <dbReference type="ChEBI" id="CHEBI:128753"/>
    </ligand>
</feature>
<feature type="binding site" evidence="5">
    <location>
        <position position="216"/>
    </location>
    <ligand>
        <name>(2E)-4-hydroxy-3-methylbut-2-enyl diphosphate</name>
        <dbReference type="ChEBI" id="CHEBI:128753"/>
    </ligand>
</feature>
<feature type="binding site" evidence="5">
    <location>
        <position position="120"/>
    </location>
    <ligand>
        <name>dimethylallyl diphosphate</name>
        <dbReference type="ChEBI" id="CHEBI:57623"/>
    </ligand>
</feature>
<dbReference type="EMBL" id="CP063164">
    <property type="protein sequence ID" value="QOR61415.1"/>
    <property type="molecule type" value="Genomic_DNA"/>
</dbReference>
<dbReference type="NCBIfam" id="NF002187">
    <property type="entry name" value="PRK01045.1-1"/>
    <property type="match status" value="1"/>
</dbReference>
<dbReference type="GO" id="GO:0016114">
    <property type="term" value="P:terpenoid biosynthetic process"/>
    <property type="evidence" value="ECO:0007669"/>
    <property type="project" value="UniProtKB-UniRule"/>
</dbReference>
<accession>A0A7M1S1U1</accession>
<keyword evidence="5" id="KW-0414">Isoprene biosynthesis</keyword>
<feature type="binding site" evidence="5">
    <location>
        <position position="36"/>
    </location>
    <ligand>
        <name>dimethylallyl diphosphate</name>
        <dbReference type="ChEBI" id="CHEBI:57623"/>
    </ligand>
</feature>
<feature type="binding site" evidence="5">
    <location>
        <position position="260"/>
    </location>
    <ligand>
        <name>(2E)-4-hydroxy-3-methylbut-2-enyl diphosphate</name>
        <dbReference type="ChEBI" id="CHEBI:128753"/>
    </ligand>
</feature>
<feature type="active site" description="Proton donor" evidence="5">
    <location>
        <position position="122"/>
    </location>
</feature>
<dbReference type="Gene3D" id="3.40.1010.20">
    <property type="entry name" value="4-hydroxy-3-methylbut-2-enyl diphosphate reductase, catalytic domain"/>
    <property type="match status" value="2"/>
</dbReference>
<comment type="cofactor">
    <cofactor evidence="5">
        <name>[4Fe-4S] cluster</name>
        <dbReference type="ChEBI" id="CHEBI:49883"/>
    </cofactor>
    <text evidence="5">Binds 1 [4Fe-4S] cluster per subunit.</text>
</comment>
<dbReference type="UniPathway" id="UPA00056">
    <property type="reaction ID" value="UER00097"/>
</dbReference>
<evidence type="ECO:0000256" key="4">
    <source>
        <dbReference type="ARBA" id="ARBA00023014"/>
    </source>
</evidence>
<feature type="binding site" evidence="5">
    <location>
        <position position="120"/>
    </location>
    <ligand>
        <name>(2E)-4-hydroxy-3-methylbut-2-enyl diphosphate</name>
        <dbReference type="ChEBI" id="CHEBI:128753"/>
    </ligand>
</feature>
<keyword evidence="1 5" id="KW-0004">4Fe-4S</keyword>
<organism evidence="6 7">
    <name type="scientific">Sulfurovum indicum</name>
    <dbReference type="NCBI Taxonomy" id="2779528"/>
    <lineage>
        <taxon>Bacteria</taxon>
        <taxon>Pseudomonadati</taxon>
        <taxon>Campylobacterota</taxon>
        <taxon>Epsilonproteobacteria</taxon>
        <taxon>Campylobacterales</taxon>
        <taxon>Sulfurovaceae</taxon>
        <taxon>Sulfurovum</taxon>
    </lineage>
</organism>
<comment type="similarity">
    <text evidence="5">Belongs to the IspH family.</text>
</comment>
<feature type="binding site" evidence="5">
    <location>
        <position position="70"/>
    </location>
    <ligand>
        <name>dimethylallyl diphosphate</name>
        <dbReference type="ChEBI" id="CHEBI:57623"/>
    </ligand>
</feature>